<dbReference type="HOGENOM" id="CLU_076312_6_2_6"/>
<feature type="domain" description="Putative restriction endonuclease" evidence="1">
    <location>
        <begin position="13"/>
        <end position="173"/>
    </location>
</feature>
<dbReference type="RefSeq" id="WP_009147246.1">
    <property type="nucleotide sequence ID" value="NZ_CP121471.1"/>
</dbReference>
<reference evidence="3" key="1">
    <citation type="submission" date="2011-06" db="EMBL/GenBank/DDBJ databases">
        <authorList>
            <consortium name="US DOE Joint Genome Institute (JGI-PGF)"/>
            <person name="Lucas S."/>
            <person name="Han J."/>
            <person name="Lapidus A."/>
            <person name="Cheng J.-F."/>
            <person name="Goodwin L."/>
            <person name="Pitluck S."/>
            <person name="Peters L."/>
            <person name="Land M.L."/>
            <person name="Hauser L."/>
            <person name="Vogl K."/>
            <person name="Liu Z."/>
            <person name="Overmann J."/>
            <person name="Frigaard N.-U."/>
            <person name="Bryant D.A."/>
            <person name="Woyke T.J."/>
        </authorList>
    </citation>
    <scope>NUCLEOTIDE SEQUENCE [LARGE SCALE GENOMIC DNA]</scope>
    <source>
        <strain evidence="3">970</strain>
    </source>
</reference>
<gene>
    <name evidence="2" type="ORF">Thi970DRAFT_00814</name>
</gene>
<dbReference type="EMBL" id="JH603168">
    <property type="protein sequence ID" value="EIC23161.1"/>
    <property type="molecule type" value="Genomic_DNA"/>
</dbReference>
<dbReference type="Pfam" id="PF05685">
    <property type="entry name" value="Uma2"/>
    <property type="match status" value="1"/>
</dbReference>
<dbReference type="Proteomes" id="UP000002964">
    <property type="component" value="Unassembled WGS sequence"/>
</dbReference>
<dbReference type="InterPro" id="IPR012296">
    <property type="entry name" value="Nuclease_put_TT1808"/>
</dbReference>
<dbReference type="AlphaFoldDB" id="H8YXI5"/>
<reference evidence="2 3" key="2">
    <citation type="submission" date="2011-11" db="EMBL/GenBank/DDBJ databases">
        <authorList>
            <consortium name="US DOE Joint Genome Institute"/>
            <person name="Lucas S."/>
            <person name="Han J."/>
            <person name="Lapidus A."/>
            <person name="Cheng J.-F."/>
            <person name="Goodwin L."/>
            <person name="Pitluck S."/>
            <person name="Peters L."/>
            <person name="Ovchinnikova G."/>
            <person name="Zhang X."/>
            <person name="Detter J.C."/>
            <person name="Han C."/>
            <person name="Tapia R."/>
            <person name="Land M."/>
            <person name="Hauser L."/>
            <person name="Kyrpides N."/>
            <person name="Ivanova N."/>
            <person name="Pagani I."/>
            <person name="Vogl K."/>
            <person name="Liu Z."/>
            <person name="Overmann J."/>
            <person name="Frigaard N.-U."/>
            <person name="Bryant D."/>
            <person name="Woyke T."/>
        </authorList>
    </citation>
    <scope>NUCLEOTIDE SEQUENCE [LARGE SCALE GENOMIC DNA]</scope>
    <source>
        <strain evidence="2 3">970</strain>
    </source>
</reference>
<dbReference type="STRING" id="631362.Thi970DRAFT_00814"/>
<dbReference type="Gene3D" id="3.90.1570.10">
    <property type="entry name" value="tt1808, chain A"/>
    <property type="match status" value="1"/>
</dbReference>
<evidence type="ECO:0000313" key="3">
    <source>
        <dbReference type="Proteomes" id="UP000002964"/>
    </source>
</evidence>
<sequence>MSALAEQLPFHAEAYLAWEEEQPEKHEYFQGEAFAMVGARQEHVLVSLNLAAALKQRLRGGPCRTYVADMKLRVAAADAFFYPDVMVSCDARDHAAALSLEHPRLIIEVLSARTEAFDRGAKASAYRLLPSLREYVVVDIGARRLEVYHRTDQGDWHLRDCLPAEGSCRLASLELELPFAEIFEDMPIVGSAPETE</sequence>
<keyword evidence="3" id="KW-1185">Reference proteome</keyword>
<dbReference type="CDD" id="cd06260">
    <property type="entry name" value="DUF820-like"/>
    <property type="match status" value="1"/>
</dbReference>
<dbReference type="PANTHER" id="PTHR36558:SF1">
    <property type="entry name" value="RESTRICTION ENDONUCLEASE DOMAIN-CONTAINING PROTEIN-RELATED"/>
    <property type="match status" value="1"/>
</dbReference>
<dbReference type="InterPro" id="IPR011335">
    <property type="entry name" value="Restrct_endonuc-II-like"/>
</dbReference>
<protein>
    <recommendedName>
        <fullName evidence="1">Putative restriction endonuclease domain-containing protein</fullName>
    </recommendedName>
</protein>
<accession>H8YXI5</accession>
<name>H8YXI5_9GAMM</name>
<proteinExistence type="predicted"/>
<dbReference type="OrthoDB" id="26750at2"/>
<dbReference type="InterPro" id="IPR008538">
    <property type="entry name" value="Uma2"/>
</dbReference>
<dbReference type="SUPFAM" id="SSF52980">
    <property type="entry name" value="Restriction endonuclease-like"/>
    <property type="match status" value="1"/>
</dbReference>
<organism evidence="2 3">
    <name type="scientific">Thiorhodovibrio frisius</name>
    <dbReference type="NCBI Taxonomy" id="631362"/>
    <lineage>
        <taxon>Bacteria</taxon>
        <taxon>Pseudomonadati</taxon>
        <taxon>Pseudomonadota</taxon>
        <taxon>Gammaproteobacteria</taxon>
        <taxon>Chromatiales</taxon>
        <taxon>Chromatiaceae</taxon>
        <taxon>Thiorhodovibrio</taxon>
    </lineage>
</organism>
<dbReference type="eggNOG" id="COG4636">
    <property type="taxonomic scope" value="Bacteria"/>
</dbReference>
<evidence type="ECO:0000313" key="2">
    <source>
        <dbReference type="EMBL" id="EIC23161.1"/>
    </source>
</evidence>
<evidence type="ECO:0000259" key="1">
    <source>
        <dbReference type="Pfam" id="PF05685"/>
    </source>
</evidence>
<dbReference type="PANTHER" id="PTHR36558">
    <property type="entry name" value="GLR1098 PROTEIN"/>
    <property type="match status" value="1"/>
</dbReference>